<accession>Q8FLL3</accession>
<dbReference type="eggNOG" id="ENOG5033Q41">
    <property type="taxonomic scope" value="Bacteria"/>
</dbReference>
<dbReference type="InterPro" id="IPR027417">
    <property type="entry name" value="P-loop_NTPase"/>
</dbReference>
<dbReference type="Proteomes" id="UP000001409">
    <property type="component" value="Chromosome"/>
</dbReference>
<dbReference type="OrthoDB" id="4339122at2"/>
<evidence type="ECO:0000313" key="2">
    <source>
        <dbReference type="Proteomes" id="UP000001409"/>
    </source>
</evidence>
<keyword evidence="2" id="KW-1185">Reference proteome</keyword>
<name>Q8FLL3_COREF</name>
<protein>
    <recommendedName>
        <fullName evidence="3">G domain-containing protein</fullName>
    </recommendedName>
</protein>
<proteinExistence type="predicted"/>
<reference evidence="1 2" key="1">
    <citation type="journal article" date="2003" name="Genome Res.">
        <title>Comparative complete genome sequence analysis of the amino acid replacements responsible for the thermostability of Corynebacterium efficiens.</title>
        <authorList>
            <person name="Nishio Y."/>
            <person name="Nakamura Y."/>
            <person name="Kawarabayasi Y."/>
            <person name="Usuda Y."/>
            <person name="Kimura E."/>
            <person name="Sugimoto S."/>
            <person name="Matsui K."/>
            <person name="Yamagishi A."/>
            <person name="Kikuchi H."/>
            <person name="Ikeo K."/>
            <person name="Gojobori T."/>
        </authorList>
    </citation>
    <scope>NUCLEOTIDE SEQUENCE [LARGE SCALE GENOMIC DNA]</scope>
    <source>
        <strain evidence="2">DSM 44549 / YS-314 / AJ 12310 / JCM 11189 / NBRC 100395</strain>
    </source>
</reference>
<dbReference type="KEGG" id="cef:CE2855"/>
<sequence length="541" mass="59499">MTSASAVEYQAWIREVSGESDFSRLASEWGDFAAEKQSVLTLFGAFDTGKSSILRRLLVDAGQPLPEWLTISARHETFAENAVRVNGCLIRDTPGLSPEGLDARSLSNSDIARSALGRTDVLLVTLNPQLSTGEHTELVNVLSHGWPKSDVWFLISRADEGGVDPTLDPEEFEAWSARKREELKQSLKLVDSARIFVLVPDFAGLGAYESNPTPSLWDPYRDWDGMAELTAALDDLAAQDLSPYRHSAELRFWRKAVISRIGDVQTSLDDLRVACEVADVSRQRRDSFLNQIDSLTSAAEASLAGVVEDAIQRAASRPEVDADSIRSAVDPVLDEWWQRQQAGLARIRQEAIQGLEQQREGQGWARFESVYLKFTQPESLDPEGKSSVVPKIEALSNKVASALHGVDRVLKSDQAVKSPKKSADLLDATKKQSLSKLALAAGIAEAALPVVLELAAMVEEKVQAERDRALQRDHREKVRAAVSNVVTDVACEAMRSLETEIDGLRHEVIAQTVDEAEVVRLNEASSEARSLLERGKKLISQ</sequence>
<dbReference type="Gene3D" id="3.40.50.300">
    <property type="entry name" value="P-loop containing nucleotide triphosphate hydrolases"/>
    <property type="match status" value="1"/>
</dbReference>
<dbReference type="EMBL" id="BA000035">
    <property type="protein sequence ID" value="BAC19665.1"/>
    <property type="molecule type" value="Genomic_DNA"/>
</dbReference>
<organism evidence="1 2">
    <name type="scientific">Corynebacterium efficiens (strain DSM 44549 / YS-314 / AJ 12310 / JCM 11189 / NBRC 100395)</name>
    <dbReference type="NCBI Taxonomy" id="196164"/>
    <lineage>
        <taxon>Bacteria</taxon>
        <taxon>Bacillati</taxon>
        <taxon>Actinomycetota</taxon>
        <taxon>Actinomycetes</taxon>
        <taxon>Mycobacteriales</taxon>
        <taxon>Corynebacteriaceae</taxon>
        <taxon>Corynebacterium</taxon>
    </lineage>
</organism>
<dbReference type="CDD" id="cd00882">
    <property type="entry name" value="Ras_like_GTPase"/>
    <property type="match status" value="1"/>
</dbReference>
<dbReference type="HOGENOM" id="CLU_527617_0_0_11"/>
<evidence type="ECO:0008006" key="3">
    <source>
        <dbReference type="Google" id="ProtNLM"/>
    </source>
</evidence>
<dbReference type="STRING" id="196164.gene:10743305"/>
<dbReference type="AlphaFoldDB" id="Q8FLL3"/>
<dbReference type="SUPFAM" id="SSF52540">
    <property type="entry name" value="P-loop containing nucleoside triphosphate hydrolases"/>
    <property type="match status" value="1"/>
</dbReference>
<evidence type="ECO:0000313" key="1">
    <source>
        <dbReference type="EMBL" id="BAC19665.1"/>
    </source>
</evidence>
<accession>C8NS53</accession>
<dbReference type="RefSeq" id="WP_006768790.1">
    <property type="nucleotide sequence ID" value="NC_004369.1"/>
</dbReference>